<reference evidence="13 14" key="1">
    <citation type="submission" date="2018-05" db="EMBL/GenBank/DDBJ databases">
        <title>Genome sequencing and assembly of the regulated plant pathogen Lachnellula willkommii and related sister species for the development of diagnostic species identification markers.</title>
        <authorList>
            <person name="Giroux E."/>
            <person name="Bilodeau G."/>
        </authorList>
    </citation>
    <scope>NUCLEOTIDE SEQUENCE [LARGE SCALE GENOMIC DNA]</scope>
    <source>
        <strain evidence="13 14">CBS 268.59</strain>
    </source>
</reference>
<comment type="caution">
    <text evidence="13">The sequence shown here is derived from an EMBL/GenBank/DDBJ whole genome shotgun (WGS) entry which is preliminary data.</text>
</comment>
<dbReference type="InterPro" id="IPR019533">
    <property type="entry name" value="Peptidase_S26"/>
</dbReference>
<evidence type="ECO:0000256" key="4">
    <source>
        <dbReference type="ARBA" id="ARBA00022670"/>
    </source>
</evidence>
<name>A0A8T9C561_9HELO</name>
<dbReference type="Gene3D" id="2.10.109.10">
    <property type="entry name" value="Umud Fragment, subunit A"/>
    <property type="match status" value="1"/>
</dbReference>
<dbReference type="InterPro" id="IPR000223">
    <property type="entry name" value="Pept_S26A_signal_pept_1"/>
</dbReference>
<evidence type="ECO:0000256" key="9">
    <source>
        <dbReference type="ARBA" id="ARBA00023128"/>
    </source>
</evidence>
<keyword evidence="4 13" id="KW-0645">Protease</keyword>
<accession>A0A8T9C561</accession>
<dbReference type="PANTHER" id="PTHR46041">
    <property type="entry name" value="MITOCHONDRIAL INNER MEMBRANE PROTEASE SUBUNIT 2"/>
    <property type="match status" value="1"/>
</dbReference>
<keyword evidence="14" id="KW-1185">Reference proteome</keyword>
<evidence type="ECO:0000256" key="1">
    <source>
        <dbReference type="ARBA" id="ARBA00004434"/>
    </source>
</evidence>
<dbReference type="SUPFAM" id="SSF51306">
    <property type="entry name" value="LexA/Signal peptidase"/>
    <property type="match status" value="1"/>
</dbReference>
<keyword evidence="5" id="KW-0812">Transmembrane</keyword>
<dbReference type="GO" id="GO:0042720">
    <property type="term" value="C:mitochondrial inner membrane peptidase complex"/>
    <property type="evidence" value="ECO:0007669"/>
    <property type="project" value="InterPro"/>
</dbReference>
<dbReference type="PANTHER" id="PTHR46041:SF2">
    <property type="entry name" value="MITOCHONDRIAL INNER MEMBRANE PROTEASE SUBUNIT 2"/>
    <property type="match status" value="1"/>
</dbReference>
<organism evidence="13 14">
    <name type="scientific">Lachnellula suecica</name>
    <dbReference type="NCBI Taxonomy" id="602035"/>
    <lineage>
        <taxon>Eukaryota</taxon>
        <taxon>Fungi</taxon>
        <taxon>Dikarya</taxon>
        <taxon>Ascomycota</taxon>
        <taxon>Pezizomycotina</taxon>
        <taxon>Leotiomycetes</taxon>
        <taxon>Helotiales</taxon>
        <taxon>Lachnaceae</taxon>
        <taxon>Lachnellula</taxon>
    </lineage>
</organism>
<dbReference type="EMBL" id="QGMK01000599">
    <property type="protein sequence ID" value="TVY80839.1"/>
    <property type="molecule type" value="Genomic_DNA"/>
</dbReference>
<dbReference type="Pfam" id="PF10502">
    <property type="entry name" value="Peptidase_S26"/>
    <property type="match status" value="1"/>
</dbReference>
<feature type="active site" evidence="11">
    <location>
        <position position="54"/>
    </location>
</feature>
<dbReference type="CDD" id="cd06530">
    <property type="entry name" value="S26_SPase_I"/>
    <property type="match status" value="1"/>
</dbReference>
<evidence type="ECO:0000256" key="2">
    <source>
        <dbReference type="ARBA" id="ARBA00007066"/>
    </source>
</evidence>
<evidence type="ECO:0000256" key="7">
    <source>
        <dbReference type="ARBA" id="ARBA00022801"/>
    </source>
</evidence>
<gene>
    <name evidence="13" type="primary">IMP2</name>
    <name evidence="13" type="ORF">LSUE1_G004207</name>
</gene>
<dbReference type="GO" id="GO:0006627">
    <property type="term" value="P:protein processing involved in protein targeting to mitochondrion"/>
    <property type="evidence" value="ECO:0007669"/>
    <property type="project" value="InterPro"/>
</dbReference>
<evidence type="ECO:0000256" key="3">
    <source>
        <dbReference type="ARBA" id="ARBA00013650"/>
    </source>
</evidence>
<keyword evidence="8" id="KW-1133">Transmembrane helix</keyword>
<evidence type="ECO:0000256" key="8">
    <source>
        <dbReference type="ARBA" id="ARBA00022989"/>
    </source>
</evidence>
<keyword evidence="6" id="KW-0999">Mitochondrion inner membrane</keyword>
<dbReference type="GO" id="GO:0006465">
    <property type="term" value="P:signal peptide processing"/>
    <property type="evidence" value="ECO:0007669"/>
    <property type="project" value="InterPro"/>
</dbReference>
<keyword evidence="7" id="KW-0378">Hydrolase</keyword>
<dbReference type="AlphaFoldDB" id="A0A8T9C561"/>
<dbReference type="PRINTS" id="PR00727">
    <property type="entry name" value="LEADERPTASE"/>
</dbReference>
<dbReference type="Proteomes" id="UP000469558">
    <property type="component" value="Unassembled WGS sequence"/>
</dbReference>
<keyword evidence="9" id="KW-0496">Mitochondrion</keyword>
<feature type="domain" description="Peptidase S26" evidence="12">
    <location>
        <begin position="38"/>
        <end position="115"/>
    </location>
</feature>
<evidence type="ECO:0000259" key="12">
    <source>
        <dbReference type="Pfam" id="PF10502"/>
    </source>
</evidence>
<comment type="subcellular location">
    <subcellularLocation>
        <location evidence="1">Mitochondrion inner membrane</location>
        <topology evidence="1">Single-pass membrane protein</topology>
    </subcellularLocation>
</comment>
<evidence type="ECO:0000313" key="13">
    <source>
        <dbReference type="EMBL" id="TVY80839.1"/>
    </source>
</evidence>
<evidence type="ECO:0000313" key="14">
    <source>
        <dbReference type="Proteomes" id="UP000469558"/>
    </source>
</evidence>
<evidence type="ECO:0000256" key="5">
    <source>
        <dbReference type="ARBA" id="ARBA00022692"/>
    </source>
</evidence>
<dbReference type="InterPro" id="IPR036286">
    <property type="entry name" value="LexA/Signal_pep-like_sf"/>
</dbReference>
<keyword evidence="10" id="KW-0472">Membrane</keyword>
<sequence>MSSNRILSAFRRDNPSGQSIRRFGRTLFFWASWVPAIIFFNENVGEVTIINGPSMYPYLNTGYNESNSRDLCWVNKRKPAHNLERGMLVSFSSVNTPERTAIKRVIALPGDRVVTRAPYPIPVVDIPQNHIWVEGDNKDGNKTLDSNTYGPISMSLLQGKITRVLWPWNSAGQIRWWEFKGRTKVIKGKGEDAPGWE</sequence>
<protein>
    <recommendedName>
        <fullName evidence="3">Mitochondrial inner membrane protease subunit 2</fullName>
    </recommendedName>
</protein>
<evidence type="ECO:0000256" key="11">
    <source>
        <dbReference type="PIRSR" id="PIRSR600223-1"/>
    </source>
</evidence>
<comment type="similarity">
    <text evidence="2">Belongs to the peptidase S26 family. IMP2 subfamily.</text>
</comment>
<evidence type="ECO:0000256" key="6">
    <source>
        <dbReference type="ARBA" id="ARBA00022792"/>
    </source>
</evidence>
<dbReference type="GO" id="GO:0004252">
    <property type="term" value="F:serine-type endopeptidase activity"/>
    <property type="evidence" value="ECO:0007669"/>
    <property type="project" value="InterPro"/>
</dbReference>
<feature type="active site" evidence="11">
    <location>
        <position position="103"/>
    </location>
</feature>
<evidence type="ECO:0000256" key="10">
    <source>
        <dbReference type="ARBA" id="ARBA00023136"/>
    </source>
</evidence>
<proteinExistence type="inferred from homology"/>
<dbReference type="OrthoDB" id="9996127at2759"/>
<dbReference type="InterPro" id="IPR037730">
    <property type="entry name" value="IMP2"/>
</dbReference>